<dbReference type="Proteomes" id="UP001596548">
    <property type="component" value="Unassembled WGS sequence"/>
</dbReference>
<keyword evidence="2" id="KW-1185">Reference proteome</keyword>
<protein>
    <recommendedName>
        <fullName evidence="3">Transposase</fullName>
    </recommendedName>
</protein>
<sequence length="80" mass="8165">MLAHSAKDNAAATNKHAHGFHPILVTCDDTNELLAVTLRPGNAGANTAADHLTCWPTRDAIAQIPAQIPGAASPAPAHPG</sequence>
<evidence type="ECO:0008006" key="3">
    <source>
        <dbReference type="Google" id="ProtNLM"/>
    </source>
</evidence>
<comment type="caution">
    <text evidence="1">The sequence shown here is derived from an EMBL/GenBank/DDBJ whole genome shotgun (WGS) entry which is preliminary data.</text>
</comment>
<evidence type="ECO:0000313" key="1">
    <source>
        <dbReference type="EMBL" id="MFC7274974.1"/>
    </source>
</evidence>
<organism evidence="1 2">
    <name type="scientific">Paractinoplanes rhizophilus</name>
    <dbReference type="NCBI Taxonomy" id="1416877"/>
    <lineage>
        <taxon>Bacteria</taxon>
        <taxon>Bacillati</taxon>
        <taxon>Actinomycetota</taxon>
        <taxon>Actinomycetes</taxon>
        <taxon>Micromonosporales</taxon>
        <taxon>Micromonosporaceae</taxon>
        <taxon>Paractinoplanes</taxon>
    </lineage>
</organism>
<gene>
    <name evidence="1" type="ORF">ACFQS1_13340</name>
</gene>
<dbReference type="EMBL" id="JBHTBJ010000007">
    <property type="protein sequence ID" value="MFC7274974.1"/>
    <property type="molecule type" value="Genomic_DNA"/>
</dbReference>
<reference evidence="2" key="1">
    <citation type="journal article" date="2019" name="Int. J. Syst. Evol. Microbiol.">
        <title>The Global Catalogue of Microorganisms (GCM) 10K type strain sequencing project: providing services to taxonomists for standard genome sequencing and annotation.</title>
        <authorList>
            <consortium name="The Broad Institute Genomics Platform"/>
            <consortium name="The Broad Institute Genome Sequencing Center for Infectious Disease"/>
            <person name="Wu L."/>
            <person name="Ma J."/>
        </authorList>
    </citation>
    <scope>NUCLEOTIDE SEQUENCE [LARGE SCALE GENOMIC DNA]</scope>
    <source>
        <strain evidence="2">XZYJT-10</strain>
    </source>
</reference>
<proteinExistence type="predicted"/>
<accession>A0ABW2HPB0</accession>
<name>A0ABW2HPB0_9ACTN</name>
<evidence type="ECO:0000313" key="2">
    <source>
        <dbReference type="Proteomes" id="UP001596548"/>
    </source>
</evidence>